<dbReference type="InterPro" id="IPR003701">
    <property type="entry name" value="Mre11"/>
</dbReference>
<keyword evidence="7" id="KW-0479">Metal-binding</keyword>
<sequence>MDDTDESGFPPTIRPNALEENVIKILLATDNHVGYLERDPIRGQDSINTFKEILELAVKHEVDLVLLGGDLFHDNRPSRDTLYQVMSLLREYCLGDRPIQIELLSDPNEGKVPNTSFPAINYEDPNLNISLPVFSIHGNHDDPQGAGAAGALGALDLLSVSGLINYMGKFDLPYSDSEAKEEGIAVRPVLLQKGTTRLAMYGIGNVKDQRMHFELRSNRVRMYMPKDRDDWFNILVVHQNRVNHGPQKSVPEGMFDDSVDLVVWGHEHDCRIIPETVPGKKYRITQPGSSVATSLADGESLEKHVALIHVHGKEYSLKPLPLRTARPFVLEEVVLSEVAEEEGFELEDQMEIAKYLRSRVNALIEKANASWDERNTEAFRRGEAELPQMLPLIRLKVDTTGVNSLSNPIRFGQEFQGKIANPRDVLVFHRAKKAASRSKVVVEQPELSIDDPELTLAEKISKLRVQTLVREFLGAQELQLLGEVAMSSAIETFVEKDDTHAIQNHVASSLKKMVKNVQITGESIDEDDLDEAVARAREQHEKESTEAPKKESKGKNKARDDDEGSVDSMEVDVDIQGSDFEEEEEAPLLKPKRATTSRTTTAKGKKKAQKSDSEDYEEEEEEEPAPKKKTTTRAKKEPAKKAPAPKKPPARGGRSKRAVEEESEDEEEIIEIEPPKKKGRTAVLSQPVTTTKKTPAKKAPASGTKQGTLSFAPSGRKPRGAARD</sequence>
<feature type="domain" description="Mre11 DNA-binding" evidence="20">
    <location>
        <begin position="315"/>
        <end position="493"/>
    </location>
</feature>
<reference evidence="21" key="2">
    <citation type="submission" date="2020-11" db="EMBL/GenBank/DDBJ databases">
        <authorList>
            <consortium name="DOE Joint Genome Institute"/>
            <person name="Kuo A."/>
            <person name="Miyauchi S."/>
            <person name="Kiss E."/>
            <person name="Drula E."/>
            <person name="Kohler A."/>
            <person name="Sanchez-Garcia M."/>
            <person name="Andreopoulos B."/>
            <person name="Barry K.W."/>
            <person name="Bonito G."/>
            <person name="Buee M."/>
            <person name="Carver A."/>
            <person name="Chen C."/>
            <person name="Cichocki N."/>
            <person name="Clum A."/>
            <person name="Culley D."/>
            <person name="Crous P.W."/>
            <person name="Fauchery L."/>
            <person name="Girlanda M."/>
            <person name="Hayes R."/>
            <person name="Keri Z."/>
            <person name="Labutti K."/>
            <person name="Lipzen A."/>
            <person name="Lombard V."/>
            <person name="Magnuson J."/>
            <person name="Maillard F."/>
            <person name="Morin E."/>
            <person name="Murat C."/>
            <person name="Nolan M."/>
            <person name="Ohm R."/>
            <person name="Pangilinan J."/>
            <person name="Pereira M."/>
            <person name="Perotto S."/>
            <person name="Peter M."/>
            <person name="Riley R."/>
            <person name="Sitrit Y."/>
            <person name="Stielow B."/>
            <person name="Szollosi G."/>
            <person name="Zifcakova L."/>
            <person name="Stursova M."/>
            <person name="Spatafora J.W."/>
            <person name="Tedersoo L."/>
            <person name="Vaario L.-M."/>
            <person name="Yamada A."/>
            <person name="Yan M."/>
            <person name="Wang P."/>
            <person name="Xu J."/>
            <person name="Bruns T."/>
            <person name="Baldrian P."/>
            <person name="Vilgalys R."/>
            <person name="Henrissat B."/>
            <person name="Grigoriev I.V."/>
            <person name="Hibbett D."/>
            <person name="Nagy L.G."/>
            <person name="Martin F.M."/>
        </authorList>
    </citation>
    <scope>NUCLEOTIDE SEQUENCE</scope>
    <source>
        <strain evidence="21">UH-Tt-Lm1</strain>
    </source>
</reference>
<dbReference type="PIRSF" id="PIRSF000882">
    <property type="entry name" value="DSB_repair_MRE11"/>
    <property type="match status" value="1"/>
</dbReference>
<evidence type="ECO:0000256" key="13">
    <source>
        <dbReference type="ARBA" id="ARBA00023211"/>
    </source>
</evidence>
<dbReference type="OrthoDB" id="30417at2759"/>
<evidence type="ECO:0000256" key="3">
    <source>
        <dbReference type="ARBA" id="ARBA00004286"/>
    </source>
</evidence>
<keyword evidence="15 16" id="KW-0469">Meiosis</keyword>
<dbReference type="GO" id="GO:0031573">
    <property type="term" value="P:mitotic intra-S DNA damage checkpoint signaling"/>
    <property type="evidence" value="ECO:0007669"/>
    <property type="project" value="TreeGrafter"/>
</dbReference>
<dbReference type="GO" id="GO:0000723">
    <property type="term" value="P:telomere maintenance"/>
    <property type="evidence" value="ECO:0007669"/>
    <property type="project" value="TreeGrafter"/>
</dbReference>
<comment type="similarity">
    <text evidence="4 16 18">Belongs to the MRE11/RAD32 family.</text>
</comment>
<keyword evidence="11 16" id="KW-0269">Exonuclease</keyword>
<keyword evidence="12 16" id="KW-0234">DNA repair</keyword>
<proteinExistence type="inferred from homology"/>
<keyword evidence="6 16" id="KW-0540">Nuclease</keyword>
<evidence type="ECO:0000259" key="20">
    <source>
        <dbReference type="SMART" id="SM01347"/>
    </source>
</evidence>
<gene>
    <name evidence="21" type="ORF">BJ322DRAFT_1080511</name>
</gene>
<comment type="function">
    <text evidence="16">Core component of the MRN complex, which plays a central role in double-strand break (DSB) repair, DNA recombination, maintenance of telomere integrity and meiosis. The MRN complex is involved in the repair of DNA double-strand breaks (DSBs) via homologous recombination (HR), an error-free mechanism which primarily occurs during S and G2 phases. The complex (1) mediates the end resection of damaged DNA, which generates proper single-stranded DNA, a key initial steps in HR, and is (2) required for the recruitment of other repair factors and efficient activation of ATM and ATR upon DNA damage. Within the MRN complex, MRE11 possesses both single-strand endonuclease activity and double-strand-specific 3'-5' exonuclease activity. MRE11 first endonucleolytically cleaves the 5' strand at DNA DSB ends to prevent non-homologous end joining (NHEJ) and licence HR. It then generates a single-stranded DNA gap via 3' to 5' exonucleolytic degradation, which is required for single-strand invasion and recombination.</text>
</comment>
<evidence type="ECO:0000313" key="21">
    <source>
        <dbReference type="EMBL" id="KAF9781340.1"/>
    </source>
</evidence>
<keyword evidence="13 16" id="KW-0464">Manganese</keyword>
<feature type="compositionally biased region" description="Acidic residues" evidence="19">
    <location>
        <begin position="614"/>
        <end position="623"/>
    </location>
</feature>
<keyword evidence="8 16" id="KW-0255">Endonuclease</keyword>
<keyword evidence="14 16" id="KW-0539">Nucleus</keyword>
<dbReference type="GO" id="GO:0000014">
    <property type="term" value="F:single-stranded DNA endodeoxyribonuclease activity"/>
    <property type="evidence" value="ECO:0007669"/>
    <property type="project" value="TreeGrafter"/>
</dbReference>
<dbReference type="GO" id="GO:0030870">
    <property type="term" value="C:Mre11 complex"/>
    <property type="evidence" value="ECO:0007669"/>
    <property type="project" value="UniProtKB-UniRule"/>
</dbReference>
<feature type="region of interest" description="Disordered" evidence="19">
    <location>
        <begin position="525"/>
        <end position="724"/>
    </location>
</feature>
<keyword evidence="10 16" id="KW-0378">Hydrolase</keyword>
<evidence type="ECO:0000256" key="11">
    <source>
        <dbReference type="ARBA" id="ARBA00022839"/>
    </source>
</evidence>
<evidence type="ECO:0000256" key="10">
    <source>
        <dbReference type="ARBA" id="ARBA00022801"/>
    </source>
</evidence>
<dbReference type="FunFam" id="3.60.21.10:FF:000011">
    <property type="entry name" value="Double-strand break repair protein"/>
    <property type="match status" value="1"/>
</dbReference>
<evidence type="ECO:0000256" key="9">
    <source>
        <dbReference type="ARBA" id="ARBA00022763"/>
    </source>
</evidence>
<dbReference type="GO" id="GO:0008296">
    <property type="term" value="F:3'-5'-DNA exonuclease activity"/>
    <property type="evidence" value="ECO:0007669"/>
    <property type="project" value="InterPro"/>
</dbReference>
<keyword evidence="22" id="KW-1185">Reference proteome</keyword>
<organism evidence="21 22">
    <name type="scientific">Thelephora terrestris</name>
    <dbReference type="NCBI Taxonomy" id="56493"/>
    <lineage>
        <taxon>Eukaryota</taxon>
        <taxon>Fungi</taxon>
        <taxon>Dikarya</taxon>
        <taxon>Basidiomycota</taxon>
        <taxon>Agaricomycotina</taxon>
        <taxon>Agaricomycetes</taxon>
        <taxon>Thelephorales</taxon>
        <taxon>Thelephoraceae</taxon>
        <taxon>Thelephora</taxon>
    </lineage>
</organism>
<feature type="active site" description="Proton donor" evidence="17">
    <location>
        <position position="140"/>
    </location>
</feature>
<evidence type="ECO:0000256" key="8">
    <source>
        <dbReference type="ARBA" id="ARBA00022759"/>
    </source>
</evidence>
<evidence type="ECO:0000256" key="19">
    <source>
        <dbReference type="SAM" id="MobiDB-lite"/>
    </source>
</evidence>
<keyword evidence="5" id="KW-0158">Chromosome</keyword>
<evidence type="ECO:0000256" key="17">
    <source>
        <dbReference type="PIRSR" id="PIRSR000882-1"/>
    </source>
</evidence>
<accession>A0A9P6H9Z1</accession>
<comment type="subcellular location">
    <subcellularLocation>
        <location evidence="3">Chromosome</location>
    </subcellularLocation>
    <subcellularLocation>
        <location evidence="2 16">Nucleus</location>
    </subcellularLocation>
</comment>
<evidence type="ECO:0000256" key="16">
    <source>
        <dbReference type="PIRNR" id="PIRNR000882"/>
    </source>
</evidence>
<evidence type="ECO:0000256" key="18">
    <source>
        <dbReference type="RuleBase" id="RU003447"/>
    </source>
</evidence>
<dbReference type="GO" id="GO:0007095">
    <property type="term" value="P:mitotic G2 DNA damage checkpoint signaling"/>
    <property type="evidence" value="ECO:0007669"/>
    <property type="project" value="TreeGrafter"/>
</dbReference>
<dbReference type="InterPro" id="IPR007281">
    <property type="entry name" value="Mre11_DNA-bd"/>
</dbReference>
<dbReference type="Proteomes" id="UP000736335">
    <property type="component" value="Unassembled WGS sequence"/>
</dbReference>
<dbReference type="PANTHER" id="PTHR10139:SF1">
    <property type="entry name" value="DOUBLE-STRAND BREAK REPAIR PROTEIN MRE11"/>
    <property type="match status" value="1"/>
</dbReference>
<dbReference type="PANTHER" id="PTHR10139">
    <property type="entry name" value="DOUBLE-STRAND BREAK REPAIR PROTEIN MRE11"/>
    <property type="match status" value="1"/>
</dbReference>
<evidence type="ECO:0000256" key="15">
    <source>
        <dbReference type="ARBA" id="ARBA00023254"/>
    </source>
</evidence>
<dbReference type="InterPro" id="IPR041796">
    <property type="entry name" value="Mre11_N"/>
</dbReference>
<evidence type="ECO:0000256" key="1">
    <source>
        <dbReference type="ARBA" id="ARBA00001936"/>
    </source>
</evidence>
<dbReference type="Gene3D" id="3.60.21.10">
    <property type="match status" value="1"/>
</dbReference>
<evidence type="ECO:0000313" key="22">
    <source>
        <dbReference type="Proteomes" id="UP000736335"/>
    </source>
</evidence>
<feature type="compositionally biased region" description="Basic and acidic residues" evidence="19">
    <location>
        <begin position="532"/>
        <end position="560"/>
    </location>
</feature>
<comment type="caution">
    <text evidence="21">The sequence shown here is derived from an EMBL/GenBank/DDBJ whole genome shotgun (WGS) entry which is preliminary data.</text>
</comment>
<dbReference type="InterPro" id="IPR004843">
    <property type="entry name" value="Calcineurin-like_PHP"/>
</dbReference>
<dbReference type="CDD" id="cd00840">
    <property type="entry name" value="MPP_Mre11_N"/>
    <property type="match status" value="1"/>
</dbReference>
<dbReference type="GO" id="GO:0030145">
    <property type="term" value="F:manganese ion binding"/>
    <property type="evidence" value="ECO:0007669"/>
    <property type="project" value="UniProtKB-UniRule"/>
</dbReference>
<evidence type="ECO:0000256" key="2">
    <source>
        <dbReference type="ARBA" id="ARBA00004123"/>
    </source>
</evidence>
<dbReference type="NCBIfam" id="TIGR00583">
    <property type="entry name" value="mre11"/>
    <property type="match status" value="1"/>
</dbReference>
<dbReference type="GO" id="GO:0000724">
    <property type="term" value="P:double-strand break repair via homologous recombination"/>
    <property type="evidence" value="ECO:0007669"/>
    <property type="project" value="TreeGrafter"/>
</dbReference>
<evidence type="ECO:0000256" key="5">
    <source>
        <dbReference type="ARBA" id="ARBA00022454"/>
    </source>
</evidence>
<dbReference type="InterPro" id="IPR029052">
    <property type="entry name" value="Metallo-depent_PP-like"/>
</dbReference>
<feature type="compositionally biased region" description="Low complexity" evidence="19">
    <location>
        <begin position="689"/>
        <end position="701"/>
    </location>
</feature>
<keyword evidence="9 16" id="KW-0227">DNA damage</keyword>
<dbReference type="GO" id="GO:0042138">
    <property type="term" value="P:meiotic DNA double-strand break formation"/>
    <property type="evidence" value="ECO:0007669"/>
    <property type="project" value="TreeGrafter"/>
</dbReference>
<dbReference type="SMART" id="SM01347">
    <property type="entry name" value="Mre11_DNA_bind"/>
    <property type="match status" value="1"/>
</dbReference>
<comment type="cofactor">
    <cofactor evidence="1 16">
        <name>Mn(2+)</name>
        <dbReference type="ChEBI" id="CHEBI:29035"/>
    </cofactor>
</comment>
<dbReference type="GO" id="GO:0006303">
    <property type="term" value="P:double-strand break repair via nonhomologous end joining"/>
    <property type="evidence" value="ECO:0007669"/>
    <property type="project" value="TreeGrafter"/>
</dbReference>
<dbReference type="AlphaFoldDB" id="A0A9P6H9Z1"/>
<feature type="compositionally biased region" description="Acidic residues" evidence="19">
    <location>
        <begin position="561"/>
        <end position="586"/>
    </location>
</feature>
<dbReference type="Gene3D" id="3.30.110.110">
    <property type="entry name" value="Mre11, capping domain"/>
    <property type="match status" value="1"/>
</dbReference>
<evidence type="ECO:0000256" key="14">
    <source>
        <dbReference type="ARBA" id="ARBA00023242"/>
    </source>
</evidence>
<evidence type="ECO:0000256" key="4">
    <source>
        <dbReference type="ARBA" id="ARBA00009028"/>
    </source>
</evidence>
<evidence type="ECO:0000256" key="7">
    <source>
        <dbReference type="ARBA" id="ARBA00022723"/>
    </source>
</evidence>
<evidence type="ECO:0000256" key="12">
    <source>
        <dbReference type="ARBA" id="ARBA00023204"/>
    </source>
</evidence>
<evidence type="ECO:0000256" key="6">
    <source>
        <dbReference type="ARBA" id="ARBA00022722"/>
    </source>
</evidence>
<dbReference type="GO" id="GO:0035861">
    <property type="term" value="C:site of double-strand break"/>
    <property type="evidence" value="ECO:0007669"/>
    <property type="project" value="TreeGrafter"/>
</dbReference>
<feature type="compositionally biased region" description="Acidic residues" evidence="19">
    <location>
        <begin position="661"/>
        <end position="671"/>
    </location>
</feature>
<name>A0A9P6H9Z1_9AGAM</name>
<dbReference type="Pfam" id="PF00149">
    <property type="entry name" value="Metallophos"/>
    <property type="match status" value="1"/>
</dbReference>
<dbReference type="EMBL" id="WIUZ02000014">
    <property type="protein sequence ID" value="KAF9781340.1"/>
    <property type="molecule type" value="Genomic_DNA"/>
</dbReference>
<reference evidence="21" key="1">
    <citation type="journal article" date="2020" name="Nat. Commun.">
        <title>Large-scale genome sequencing of mycorrhizal fungi provides insights into the early evolution of symbiotic traits.</title>
        <authorList>
            <person name="Miyauchi S."/>
            <person name="Kiss E."/>
            <person name="Kuo A."/>
            <person name="Drula E."/>
            <person name="Kohler A."/>
            <person name="Sanchez-Garcia M."/>
            <person name="Morin E."/>
            <person name="Andreopoulos B."/>
            <person name="Barry K.W."/>
            <person name="Bonito G."/>
            <person name="Buee M."/>
            <person name="Carver A."/>
            <person name="Chen C."/>
            <person name="Cichocki N."/>
            <person name="Clum A."/>
            <person name="Culley D."/>
            <person name="Crous P.W."/>
            <person name="Fauchery L."/>
            <person name="Girlanda M."/>
            <person name="Hayes R.D."/>
            <person name="Keri Z."/>
            <person name="LaButti K."/>
            <person name="Lipzen A."/>
            <person name="Lombard V."/>
            <person name="Magnuson J."/>
            <person name="Maillard F."/>
            <person name="Murat C."/>
            <person name="Nolan M."/>
            <person name="Ohm R.A."/>
            <person name="Pangilinan J."/>
            <person name="Pereira M.F."/>
            <person name="Perotto S."/>
            <person name="Peter M."/>
            <person name="Pfister S."/>
            <person name="Riley R."/>
            <person name="Sitrit Y."/>
            <person name="Stielow J.B."/>
            <person name="Szollosi G."/>
            <person name="Zifcakova L."/>
            <person name="Stursova M."/>
            <person name="Spatafora J.W."/>
            <person name="Tedersoo L."/>
            <person name="Vaario L.M."/>
            <person name="Yamada A."/>
            <person name="Yan M."/>
            <person name="Wang P."/>
            <person name="Xu J."/>
            <person name="Bruns T."/>
            <person name="Baldrian P."/>
            <person name="Vilgalys R."/>
            <person name="Dunand C."/>
            <person name="Henrissat B."/>
            <person name="Grigoriev I.V."/>
            <person name="Hibbett D."/>
            <person name="Nagy L.G."/>
            <person name="Martin F.M."/>
        </authorList>
    </citation>
    <scope>NUCLEOTIDE SEQUENCE</scope>
    <source>
        <strain evidence="21">UH-Tt-Lm1</strain>
    </source>
</reference>
<protein>
    <recommendedName>
        <fullName evidence="16">Double-strand break repair protein</fullName>
    </recommendedName>
</protein>
<dbReference type="SUPFAM" id="SSF56300">
    <property type="entry name" value="Metallo-dependent phosphatases"/>
    <property type="match status" value="1"/>
</dbReference>
<dbReference type="Pfam" id="PF04152">
    <property type="entry name" value="Mre11_DNA_bind"/>
    <property type="match status" value="1"/>
</dbReference>
<dbReference type="InterPro" id="IPR038487">
    <property type="entry name" value="Mre11_capping_dom"/>
</dbReference>
<dbReference type="GO" id="GO:0097552">
    <property type="term" value="P:mitochondrial double-strand break repair via homologous recombination"/>
    <property type="evidence" value="ECO:0007669"/>
    <property type="project" value="TreeGrafter"/>
</dbReference>